<comment type="cofactor">
    <cofactor evidence="2">
        <name>Mg(2+)</name>
        <dbReference type="ChEBI" id="CHEBI:18420"/>
    </cofactor>
</comment>
<dbReference type="PANTHER" id="PTHR43069:SF2">
    <property type="entry name" value="FUMARYLACETOACETASE"/>
    <property type="match status" value="1"/>
</dbReference>
<proteinExistence type="predicted"/>
<evidence type="ECO:0000256" key="8">
    <source>
        <dbReference type="ARBA" id="ARBA00022842"/>
    </source>
</evidence>
<dbReference type="Pfam" id="PF01557">
    <property type="entry name" value="FAA_hydrolase"/>
    <property type="match status" value="1"/>
</dbReference>
<evidence type="ECO:0000313" key="13">
    <source>
        <dbReference type="EMBL" id="TMU54405.1"/>
    </source>
</evidence>
<evidence type="ECO:0000256" key="5">
    <source>
        <dbReference type="ARBA" id="ARBA00022723"/>
    </source>
</evidence>
<keyword evidence="10" id="KW-0585">Phenylalanine catabolism</keyword>
<keyword evidence="14" id="KW-1185">Reference proteome</keyword>
<dbReference type="SUPFAM" id="SSF56529">
    <property type="entry name" value="FAH"/>
    <property type="match status" value="1"/>
</dbReference>
<evidence type="ECO:0000256" key="2">
    <source>
        <dbReference type="ARBA" id="ARBA00001946"/>
    </source>
</evidence>
<dbReference type="Gene3D" id="3.90.850.10">
    <property type="entry name" value="Fumarylacetoacetase-like, C-terminal domain"/>
    <property type="match status" value="1"/>
</dbReference>
<organism evidence="13 14">
    <name type="scientific">Flagellimonas algicola</name>
    <dbReference type="NCBI Taxonomy" id="2583815"/>
    <lineage>
        <taxon>Bacteria</taxon>
        <taxon>Pseudomonadati</taxon>
        <taxon>Bacteroidota</taxon>
        <taxon>Flavobacteriia</taxon>
        <taxon>Flavobacteriales</taxon>
        <taxon>Flavobacteriaceae</taxon>
        <taxon>Flagellimonas</taxon>
    </lineage>
</organism>
<evidence type="ECO:0000259" key="11">
    <source>
        <dbReference type="Pfam" id="PF01557"/>
    </source>
</evidence>
<evidence type="ECO:0000256" key="10">
    <source>
        <dbReference type="ARBA" id="ARBA00023232"/>
    </source>
</evidence>
<dbReference type="Gene3D" id="2.30.30.230">
    <property type="entry name" value="Fumarylacetoacetase, N-terminal domain"/>
    <property type="match status" value="1"/>
</dbReference>
<dbReference type="SUPFAM" id="SSF63433">
    <property type="entry name" value="Fumarylacetoacetate hydrolase, FAH, N-terminal domain"/>
    <property type="match status" value="1"/>
</dbReference>
<comment type="cofactor">
    <cofactor evidence="1">
        <name>Ca(2+)</name>
        <dbReference type="ChEBI" id="CHEBI:29108"/>
    </cofactor>
</comment>
<sequence length="406" mass="45006">MIINIPENSDFSIHNLPFGIFSTEDRSPRAGIAVGEHILDLAAVAELDVFEFNTAVLEKDTLNDFIALGKSITKKVRIDIQHWLKDEGSILAGKPELFVLQSEAQMHMPVSIGDYTDFYSSIEHATNVGMMFRDPENALLPNWKHIPVGYHGRASSIILSGEPIHRPKGQVLPKDASTPVFQASARLDFELEMAFITGKNTALGETVSTAEAEDYIFGMVLFNDWSARDIQKWEYVPLGPFLAKNFASSISPWIVTMEALEPFRVAGPAQEPKVQSYLEFDGNKNYDINLEVALQPDGAEEQIICNSNYKYMYWNMAQQLAHHTVNGCNINVGDLYGSGTISGKDENSYGSMLELAWMGTKPLQMKDGTERKFVQDGDTVIMCGHATKDGVRVGFGEVSTKVLPAK</sequence>
<accession>A0ABY2WID2</accession>
<dbReference type="NCBIfam" id="TIGR01266">
    <property type="entry name" value="fum_ac_acetase"/>
    <property type="match status" value="1"/>
</dbReference>
<keyword evidence="6 13" id="KW-0378">Hydrolase</keyword>
<name>A0ABY2WID2_9FLAO</name>
<dbReference type="InterPro" id="IPR036462">
    <property type="entry name" value="Fumarylacetoacetase_N_sf"/>
</dbReference>
<feature type="domain" description="Fumarylacetoacetase N-terminal" evidence="12">
    <location>
        <begin position="14"/>
        <end position="109"/>
    </location>
</feature>
<dbReference type="Pfam" id="PF09298">
    <property type="entry name" value="FAA_hydrolase_N"/>
    <property type="match status" value="1"/>
</dbReference>
<keyword evidence="7" id="KW-0106">Calcium</keyword>
<protein>
    <recommendedName>
        <fullName evidence="4">fumarylacetoacetase</fullName>
        <ecNumber evidence="4">3.7.1.2</ecNumber>
    </recommendedName>
</protein>
<evidence type="ECO:0000313" key="14">
    <source>
        <dbReference type="Proteomes" id="UP000751614"/>
    </source>
</evidence>
<evidence type="ECO:0000256" key="3">
    <source>
        <dbReference type="ARBA" id="ARBA00004782"/>
    </source>
</evidence>
<dbReference type="InterPro" id="IPR011234">
    <property type="entry name" value="Fumarylacetoacetase-like_C"/>
</dbReference>
<dbReference type="InterPro" id="IPR005959">
    <property type="entry name" value="Fumarylacetoacetase"/>
</dbReference>
<dbReference type="EMBL" id="VCNI01000002">
    <property type="protein sequence ID" value="TMU54405.1"/>
    <property type="molecule type" value="Genomic_DNA"/>
</dbReference>
<evidence type="ECO:0000256" key="4">
    <source>
        <dbReference type="ARBA" id="ARBA00012094"/>
    </source>
</evidence>
<evidence type="ECO:0000256" key="7">
    <source>
        <dbReference type="ARBA" id="ARBA00022837"/>
    </source>
</evidence>
<dbReference type="PANTHER" id="PTHR43069">
    <property type="entry name" value="FUMARYLACETOACETASE"/>
    <property type="match status" value="1"/>
</dbReference>
<evidence type="ECO:0000256" key="1">
    <source>
        <dbReference type="ARBA" id="ARBA00001913"/>
    </source>
</evidence>
<evidence type="ECO:0000256" key="6">
    <source>
        <dbReference type="ARBA" id="ARBA00022801"/>
    </source>
</evidence>
<keyword evidence="9" id="KW-0828">Tyrosine catabolism</keyword>
<keyword evidence="5" id="KW-0479">Metal-binding</keyword>
<gene>
    <name evidence="13" type="primary">fahA</name>
    <name evidence="13" type="ORF">FGG15_09280</name>
</gene>
<reference evidence="13 14" key="1">
    <citation type="submission" date="2019-05" db="EMBL/GenBank/DDBJ databases">
        <title>Flagellimonas sp. AsT0115, sp. nov., isolated from a marine red algae, Asparagopsis taxiformis.</title>
        <authorList>
            <person name="Kim J."/>
            <person name="Jeong S.E."/>
            <person name="Jeon C.O."/>
        </authorList>
    </citation>
    <scope>NUCLEOTIDE SEQUENCE [LARGE SCALE GENOMIC DNA]</scope>
    <source>
        <strain evidence="13 14">AsT0115</strain>
    </source>
</reference>
<dbReference type="EC" id="3.7.1.2" evidence="4"/>
<comment type="pathway">
    <text evidence="3">Amino-acid degradation; L-phenylalanine degradation; acetoacetate and fumarate from L-phenylalanine: step 6/6.</text>
</comment>
<evidence type="ECO:0000256" key="9">
    <source>
        <dbReference type="ARBA" id="ARBA00022878"/>
    </source>
</evidence>
<dbReference type="Proteomes" id="UP000751614">
    <property type="component" value="Unassembled WGS sequence"/>
</dbReference>
<evidence type="ECO:0000259" key="12">
    <source>
        <dbReference type="Pfam" id="PF09298"/>
    </source>
</evidence>
<dbReference type="InterPro" id="IPR036663">
    <property type="entry name" value="Fumarylacetoacetase_C_sf"/>
</dbReference>
<keyword evidence="8" id="KW-0460">Magnesium</keyword>
<dbReference type="GO" id="GO:0004334">
    <property type="term" value="F:fumarylacetoacetase activity"/>
    <property type="evidence" value="ECO:0007669"/>
    <property type="project" value="UniProtKB-EC"/>
</dbReference>
<comment type="caution">
    <text evidence="13">The sequence shown here is derived from an EMBL/GenBank/DDBJ whole genome shotgun (WGS) entry which is preliminary data.</text>
</comment>
<feature type="domain" description="Fumarylacetoacetase-like C-terminal" evidence="11">
    <location>
        <begin position="116"/>
        <end position="393"/>
    </location>
</feature>
<dbReference type="InterPro" id="IPR015377">
    <property type="entry name" value="Fumarylacetoacetase_N"/>
</dbReference>
<dbReference type="RefSeq" id="WP_138835571.1">
    <property type="nucleotide sequence ID" value="NZ_VCNI01000002.1"/>
</dbReference>